<organism evidence="1">
    <name type="scientific">Oryza nivara</name>
    <name type="common">Indian wild rice</name>
    <name type="synonym">Oryza sativa f. spontanea</name>
    <dbReference type="NCBI Taxonomy" id="4536"/>
    <lineage>
        <taxon>Eukaryota</taxon>
        <taxon>Viridiplantae</taxon>
        <taxon>Streptophyta</taxon>
        <taxon>Embryophyta</taxon>
        <taxon>Tracheophyta</taxon>
        <taxon>Spermatophyta</taxon>
        <taxon>Magnoliopsida</taxon>
        <taxon>Liliopsida</taxon>
        <taxon>Poales</taxon>
        <taxon>Poaceae</taxon>
        <taxon>BOP clade</taxon>
        <taxon>Oryzoideae</taxon>
        <taxon>Oryzeae</taxon>
        <taxon>Oryzinae</taxon>
        <taxon>Oryza</taxon>
    </lineage>
</organism>
<name>A0A0E0HWN0_ORYNI</name>
<reference evidence="1" key="2">
    <citation type="submission" date="2018-04" db="EMBL/GenBank/DDBJ databases">
        <title>OnivRS2 (Oryza nivara Reference Sequence Version 2).</title>
        <authorList>
            <person name="Zhang J."/>
            <person name="Kudrna D."/>
            <person name="Lee S."/>
            <person name="Talag J."/>
            <person name="Rajasekar S."/>
            <person name="Welchert J."/>
            <person name="Hsing Y.-I."/>
            <person name="Wing R.A."/>
        </authorList>
    </citation>
    <scope>NUCLEOTIDE SEQUENCE [LARGE SCALE GENOMIC DNA]</scope>
    <source>
        <strain evidence="1">SL10</strain>
    </source>
</reference>
<accession>A0A0E0HWN0</accession>
<dbReference type="Gramene" id="ONIVA07G01750.1">
    <property type="protein sequence ID" value="ONIVA07G01750.1"/>
    <property type="gene ID" value="ONIVA07G01750"/>
</dbReference>
<dbReference type="AlphaFoldDB" id="A0A0E0HWN0"/>
<keyword evidence="2" id="KW-1185">Reference proteome</keyword>
<proteinExistence type="predicted"/>
<reference evidence="1" key="1">
    <citation type="submission" date="2015-04" db="UniProtKB">
        <authorList>
            <consortium name="EnsemblPlants"/>
        </authorList>
    </citation>
    <scope>IDENTIFICATION</scope>
    <source>
        <strain evidence="1">SL10</strain>
    </source>
</reference>
<evidence type="ECO:0000313" key="1">
    <source>
        <dbReference type="EnsemblPlants" id="ONIVA07G01750.1"/>
    </source>
</evidence>
<dbReference type="HOGENOM" id="CLU_2910954_0_0_1"/>
<protein>
    <submittedName>
        <fullName evidence="1">Uncharacterized protein</fullName>
    </submittedName>
</protein>
<dbReference type="Proteomes" id="UP000006591">
    <property type="component" value="Chromosome 7"/>
</dbReference>
<evidence type="ECO:0000313" key="2">
    <source>
        <dbReference type="Proteomes" id="UP000006591"/>
    </source>
</evidence>
<sequence length="76" mass="7995">MYPIPWSIALPSGRPELRRRRAFAACIASVAASLRAAGERTAANMNKKSTKACAPEDAILVRIAQGGRLGAAGEMV</sequence>
<dbReference type="EnsemblPlants" id="ONIVA07G01750.1">
    <property type="protein sequence ID" value="ONIVA07G01750.1"/>
    <property type="gene ID" value="ONIVA07G01750"/>
</dbReference>